<evidence type="ECO:0000313" key="2">
    <source>
        <dbReference type="Ensembl" id="ENSNPEP00000016972.1"/>
    </source>
</evidence>
<proteinExistence type="predicted"/>
<feature type="region of interest" description="Disordered" evidence="1">
    <location>
        <begin position="32"/>
        <end position="61"/>
    </location>
</feature>
<dbReference type="AlphaFoldDB" id="A0A8C7EFY1"/>
<protein>
    <submittedName>
        <fullName evidence="2">Uncharacterized protein</fullName>
    </submittedName>
</protein>
<reference evidence="2" key="1">
    <citation type="submission" date="2025-08" db="UniProtKB">
        <authorList>
            <consortium name="Ensembl"/>
        </authorList>
    </citation>
    <scope>IDENTIFICATION</scope>
</reference>
<evidence type="ECO:0000313" key="3">
    <source>
        <dbReference type="Proteomes" id="UP000694420"/>
    </source>
</evidence>
<accession>A0A8C7EFY1</accession>
<sequence>MASLYQRFSGKINTSRSFPVPPEASHLLGAQCNEEDGAAAKTPRPLQQESSRPRFQYQPRSDCEEEDVSAGLARVLFGFALGLPLPSPVVCVLRTPSPACLGTRDSQRDWPLGVAASQRSAAAWAGLRHIFRVI</sequence>
<dbReference type="Ensembl" id="ENSNPET00000017394.1">
    <property type="protein sequence ID" value="ENSNPEP00000016972.1"/>
    <property type="gene ID" value="ENSNPEG00000012643.1"/>
</dbReference>
<reference evidence="2" key="2">
    <citation type="submission" date="2025-09" db="UniProtKB">
        <authorList>
            <consortium name="Ensembl"/>
        </authorList>
    </citation>
    <scope>IDENTIFICATION</scope>
</reference>
<organism evidence="2 3">
    <name type="scientific">Nothoprocta perdicaria</name>
    <name type="common">Chilean tinamou</name>
    <name type="synonym">Crypturus perdicarius</name>
    <dbReference type="NCBI Taxonomy" id="30464"/>
    <lineage>
        <taxon>Eukaryota</taxon>
        <taxon>Metazoa</taxon>
        <taxon>Chordata</taxon>
        <taxon>Craniata</taxon>
        <taxon>Vertebrata</taxon>
        <taxon>Euteleostomi</taxon>
        <taxon>Archelosauria</taxon>
        <taxon>Archosauria</taxon>
        <taxon>Dinosauria</taxon>
        <taxon>Saurischia</taxon>
        <taxon>Theropoda</taxon>
        <taxon>Coelurosauria</taxon>
        <taxon>Aves</taxon>
        <taxon>Palaeognathae</taxon>
        <taxon>Tinamiformes</taxon>
        <taxon>Tinamidae</taxon>
        <taxon>Nothoprocta</taxon>
    </lineage>
</organism>
<dbReference type="Proteomes" id="UP000694420">
    <property type="component" value="Unplaced"/>
</dbReference>
<keyword evidence="3" id="KW-1185">Reference proteome</keyword>
<name>A0A8C7EFY1_NOTPE</name>
<evidence type="ECO:0000256" key="1">
    <source>
        <dbReference type="SAM" id="MobiDB-lite"/>
    </source>
</evidence>